<dbReference type="Proteomes" id="UP000271624">
    <property type="component" value="Unassembled WGS sequence"/>
</dbReference>
<reference evidence="1" key="2">
    <citation type="journal article" date="2019" name="Genome Biol. Evol.">
        <title>Day and night: Metabolic profiles and evolutionary relationships of six axenic non-marine cyanobacteria.</title>
        <authorList>
            <person name="Will S.E."/>
            <person name="Henke P."/>
            <person name="Boedeker C."/>
            <person name="Huang S."/>
            <person name="Brinkmann H."/>
            <person name="Rohde M."/>
            <person name="Jarek M."/>
            <person name="Friedl T."/>
            <person name="Seufert S."/>
            <person name="Schumacher M."/>
            <person name="Overmann J."/>
            <person name="Neumann-Schaal M."/>
            <person name="Petersen J."/>
        </authorList>
    </citation>
    <scope>NUCLEOTIDE SEQUENCE [LARGE SCALE GENOMIC DNA]</scope>
    <source>
        <strain evidence="1">PCC 7102</strain>
    </source>
</reference>
<evidence type="ECO:0000313" key="1">
    <source>
        <dbReference type="EMBL" id="RUT09804.1"/>
    </source>
</evidence>
<dbReference type="OrthoDB" id="5297245at2"/>
<dbReference type="InterPro" id="IPR022148">
    <property type="entry name" value="CopG_antitoxin"/>
</dbReference>
<keyword evidence="2" id="KW-1185">Reference proteome</keyword>
<dbReference type="AlphaFoldDB" id="A0A433VUL6"/>
<dbReference type="Pfam" id="PF12441">
    <property type="entry name" value="CopG_antitoxin"/>
    <property type="match status" value="1"/>
</dbReference>
<accession>A0A433VUL6</accession>
<protein>
    <submittedName>
        <fullName evidence="1">Uncharacterized protein</fullName>
    </submittedName>
</protein>
<dbReference type="EMBL" id="RSCL01000001">
    <property type="protein sequence ID" value="RUT09804.1"/>
    <property type="molecule type" value="Genomic_DNA"/>
</dbReference>
<name>A0A433VUL6_9CYAN</name>
<proteinExistence type="predicted"/>
<dbReference type="RefSeq" id="WP_127078167.1">
    <property type="nucleotide sequence ID" value="NZ_RSCL01000001.1"/>
</dbReference>
<reference evidence="1" key="1">
    <citation type="submission" date="2018-12" db="EMBL/GenBank/DDBJ databases">
        <authorList>
            <person name="Will S."/>
            <person name="Neumann-Schaal M."/>
            <person name="Henke P."/>
        </authorList>
    </citation>
    <scope>NUCLEOTIDE SEQUENCE</scope>
    <source>
        <strain evidence="1">PCC 7102</strain>
    </source>
</reference>
<comment type="caution">
    <text evidence="1">The sequence shown here is derived from an EMBL/GenBank/DDBJ whole genome shotgun (WGS) entry which is preliminary data.</text>
</comment>
<organism evidence="1 2">
    <name type="scientific">Dulcicalothrix desertica PCC 7102</name>
    <dbReference type="NCBI Taxonomy" id="232991"/>
    <lineage>
        <taxon>Bacteria</taxon>
        <taxon>Bacillati</taxon>
        <taxon>Cyanobacteriota</taxon>
        <taxon>Cyanophyceae</taxon>
        <taxon>Nostocales</taxon>
        <taxon>Calotrichaceae</taxon>
        <taxon>Dulcicalothrix</taxon>
    </lineage>
</organism>
<gene>
    <name evidence="1" type="ORF">DSM106972_002990</name>
</gene>
<sequence>MKSQKLPQTDSIKELAEFWQTHDLTDFEDELEEVTEPVFERKTILQIELQPQDVEAVRETARQRGVSDTELIREWVLEKIRTALGKS</sequence>
<evidence type="ECO:0000313" key="2">
    <source>
        <dbReference type="Proteomes" id="UP000271624"/>
    </source>
</evidence>